<gene>
    <name evidence="1" type="ORF">KHU32_12060</name>
</gene>
<name>A0ABS5QE66_9PROT</name>
<dbReference type="EMBL" id="JAHCDA010000002">
    <property type="protein sequence ID" value="MBS7811673.1"/>
    <property type="molecule type" value="Genomic_DNA"/>
</dbReference>
<comment type="caution">
    <text evidence="1">The sequence shown here is derived from an EMBL/GenBank/DDBJ whole genome shotgun (WGS) entry which is preliminary data.</text>
</comment>
<accession>A0ABS5QE66</accession>
<dbReference type="RefSeq" id="WP_213670332.1">
    <property type="nucleotide sequence ID" value="NZ_JAHCDA010000002.1"/>
</dbReference>
<sequence>MPDMLSPEHLAVLLAQAGISLPPAEVEDLRQAHAKVLAMAALLREPAVPLAAEPAFTFATGEEA</sequence>
<reference evidence="1 2" key="1">
    <citation type="submission" date="2021-05" db="EMBL/GenBank/DDBJ databases">
        <title>Roseococcus sp. XZZS9, whole genome shotgun sequencing project.</title>
        <authorList>
            <person name="Zhao G."/>
            <person name="Shen L."/>
        </authorList>
    </citation>
    <scope>NUCLEOTIDE SEQUENCE [LARGE SCALE GENOMIC DNA]</scope>
    <source>
        <strain evidence="1 2">XZZS9</strain>
    </source>
</reference>
<dbReference type="Proteomes" id="UP000766336">
    <property type="component" value="Unassembled WGS sequence"/>
</dbReference>
<organism evidence="1 2">
    <name type="scientific">Roseococcus pinisoli</name>
    <dbReference type="NCBI Taxonomy" id="2835040"/>
    <lineage>
        <taxon>Bacteria</taxon>
        <taxon>Pseudomonadati</taxon>
        <taxon>Pseudomonadota</taxon>
        <taxon>Alphaproteobacteria</taxon>
        <taxon>Acetobacterales</taxon>
        <taxon>Roseomonadaceae</taxon>
        <taxon>Roseococcus</taxon>
    </lineage>
</organism>
<proteinExistence type="predicted"/>
<protein>
    <recommendedName>
        <fullName evidence="3">DUF4089 domain-containing protein</fullName>
    </recommendedName>
</protein>
<keyword evidence="2" id="KW-1185">Reference proteome</keyword>
<evidence type="ECO:0008006" key="3">
    <source>
        <dbReference type="Google" id="ProtNLM"/>
    </source>
</evidence>
<evidence type="ECO:0000313" key="2">
    <source>
        <dbReference type="Proteomes" id="UP000766336"/>
    </source>
</evidence>
<evidence type="ECO:0000313" key="1">
    <source>
        <dbReference type="EMBL" id="MBS7811673.1"/>
    </source>
</evidence>